<feature type="compositionally biased region" description="Basic residues" evidence="1">
    <location>
        <begin position="70"/>
        <end position="90"/>
    </location>
</feature>
<evidence type="ECO:0000256" key="1">
    <source>
        <dbReference type="SAM" id="MobiDB-lite"/>
    </source>
</evidence>
<evidence type="ECO:0000313" key="3">
    <source>
        <dbReference type="Proteomes" id="UP001620626"/>
    </source>
</evidence>
<dbReference type="EMBL" id="JBICBT010000539">
    <property type="protein sequence ID" value="KAL3110507.1"/>
    <property type="molecule type" value="Genomic_DNA"/>
</dbReference>
<reference evidence="2 3" key="1">
    <citation type="submission" date="2024-10" db="EMBL/GenBank/DDBJ databases">
        <authorList>
            <person name="Kim D."/>
        </authorList>
    </citation>
    <scope>NUCLEOTIDE SEQUENCE [LARGE SCALE GENOMIC DNA]</scope>
    <source>
        <strain evidence="2">BH-2024</strain>
    </source>
</reference>
<accession>A0ABD2L5J9</accession>
<dbReference type="AlphaFoldDB" id="A0ABD2L5J9"/>
<evidence type="ECO:0000313" key="2">
    <source>
        <dbReference type="EMBL" id="KAL3110507.1"/>
    </source>
</evidence>
<name>A0ABD2L5J9_9BILA</name>
<sequence length="98" mass="11900">MHLDYKPDNLVYVELENGGKILKRALVKEKPKREDEKIGQSGDEEDKKGEEDQWGKEEEEEDRQRDLRRLRPPQRNKKKGKKMKQKKRLIWRRDLSDK</sequence>
<feature type="compositionally biased region" description="Basic and acidic residues" evidence="1">
    <location>
        <begin position="45"/>
        <end position="69"/>
    </location>
</feature>
<feature type="compositionally biased region" description="Basic and acidic residues" evidence="1">
    <location>
        <begin position="27"/>
        <end position="38"/>
    </location>
</feature>
<evidence type="ECO:0008006" key="4">
    <source>
        <dbReference type="Google" id="ProtNLM"/>
    </source>
</evidence>
<keyword evidence="3" id="KW-1185">Reference proteome</keyword>
<organism evidence="2 3">
    <name type="scientific">Heterodera trifolii</name>
    <dbReference type="NCBI Taxonomy" id="157864"/>
    <lineage>
        <taxon>Eukaryota</taxon>
        <taxon>Metazoa</taxon>
        <taxon>Ecdysozoa</taxon>
        <taxon>Nematoda</taxon>
        <taxon>Chromadorea</taxon>
        <taxon>Rhabditida</taxon>
        <taxon>Tylenchina</taxon>
        <taxon>Tylenchomorpha</taxon>
        <taxon>Tylenchoidea</taxon>
        <taxon>Heteroderidae</taxon>
        <taxon>Heteroderinae</taxon>
        <taxon>Heterodera</taxon>
    </lineage>
</organism>
<dbReference type="Proteomes" id="UP001620626">
    <property type="component" value="Unassembled WGS sequence"/>
</dbReference>
<proteinExistence type="predicted"/>
<comment type="caution">
    <text evidence="2">The sequence shown here is derived from an EMBL/GenBank/DDBJ whole genome shotgun (WGS) entry which is preliminary data.</text>
</comment>
<protein>
    <recommendedName>
        <fullName evidence="4">Protein kinase domain-containing protein</fullName>
    </recommendedName>
</protein>
<feature type="region of interest" description="Disordered" evidence="1">
    <location>
        <begin position="27"/>
        <end position="98"/>
    </location>
</feature>
<gene>
    <name evidence="2" type="ORF">niasHT_019368</name>
</gene>